<reference evidence="3 4" key="1">
    <citation type="submission" date="2024-03" db="EMBL/GenBank/DDBJ databases">
        <title>A high-quality draft genome sequence of Diaporthe vaccinii, a causative agent of upright dieback and viscid rot disease in cranberry plants.</title>
        <authorList>
            <person name="Sarrasin M."/>
            <person name="Lang B.F."/>
            <person name="Burger G."/>
        </authorList>
    </citation>
    <scope>NUCLEOTIDE SEQUENCE [LARGE SCALE GENOMIC DNA]</scope>
    <source>
        <strain evidence="3 4">IS7</strain>
    </source>
</reference>
<keyword evidence="2" id="KW-1133">Transmembrane helix</keyword>
<keyword evidence="2" id="KW-0812">Transmembrane</keyword>
<comment type="caution">
    <text evidence="3">The sequence shown here is derived from an EMBL/GenBank/DDBJ whole genome shotgun (WGS) entry which is preliminary data.</text>
</comment>
<evidence type="ECO:0000256" key="1">
    <source>
        <dbReference type="SAM" id="MobiDB-lite"/>
    </source>
</evidence>
<organism evidence="3 4">
    <name type="scientific">Diaporthe vaccinii</name>
    <dbReference type="NCBI Taxonomy" id="105482"/>
    <lineage>
        <taxon>Eukaryota</taxon>
        <taxon>Fungi</taxon>
        <taxon>Dikarya</taxon>
        <taxon>Ascomycota</taxon>
        <taxon>Pezizomycotina</taxon>
        <taxon>Sordariomycetes</taxon>
        <taxon>Sordariomycetidae</taxon>
        <taxon>Diaporthales</taxon>
        <taxon>Diaporthaceae</taxon>
        <taxon>Diaporthe</taxon>
        <taxon>Diaporthe eres species complex</taxon>
    </lineage>
</organism>
<feature type="region of interest" description="Disordered" evidence="1">
    <location>
        <begin position="612"/>
        <end position="689"/>
    </location>
</feature>
<feature type="transmembrane region" description="Helical" evidence="2">
    <location>
        <begin position="86"/>
        <end position="112"/>
    </location>
</feature>
<keyword evidence="2" id="KW-0472">Membrane</keyword>
<keyword evidence="4" id="KW-1185">Reference proteome</keyword>
<name>A0ABR4EBP0_9PEZI</name>
<accession>A0ABR4EBP0</accession>
<feature type="transmembrane region" description="Helical" evidence="2">
    <location>
        <begin position="41"/>
        <end position="66"/>
    </location>
</feature>
<evidence type="ECO:0000313" key="3">
    <source>
        <dbReference type="EMBL" id="KAL2279861.1"/>
    </source>
</evidence>
<dbReference type="EMBL" id="JBAWTH010000072">
    <property type="protein sequence ID" value="KAL2279861.1"/>
    <property type="molecule type" value="Genomic_DNA"/>
</dbReference>
<feature type="compositionally biased region" description="Basic and acidic residues" evidence="1">
    <location>
        <begin position="628"/>
        <end position="639"/>
    </location>
</feature>
<feature type="transmembrane region" description="Helical" evidence="2">
    <location>
        <begin position="523"/>
        <end position="548"/>
    </location>
</feature>
<sequence length="742" mass="79672">MKMGDHQVSRARSLGSVLSIQRREEALAQADANRILLPQPLLPLVLAVFYIALLVVPWVLTCKIAAQPSFLVHFYDWGFEYYVQHGWVIAINVLNSLAAVLSLPILSALLARAAVVLSPVGSPALLRLGFLVLFIALSLPLVRSGLVAYDNVLVTSNFPQHHERALDYGPLGYTPSPLAVKTASAQYQSKVITDTRKSLQTTVGGIEPNLWPVCNDNTPDSTCGFSYGAYDLGQSRLGNFWEWPNQVGYERNYSTNGSALMHASTLRADSSIGSYYKNDFGAYTLGLKSGAKCETISPQEVEEQCLRSADTGSLPTAARGWSTNLAIEGEVRVDICFPQLEGSPWEAADAFPWKPINFTEHLYIGLTDNQSTWGCPSWSEDCGYAGTDDGLYLHCQADSMMSFFELGSARTKGVPTRFLDGMPSGFDIPRGKDLRSRSGISARDSPTSDYMGPLKTATMAMFGNDSWLDTLNLALADSESANTTANGALAMLCQMRPLGNIDVFGTDTIEESGERMVVPVLNVAVITTVSILVALQVVCIVTLLAYIYSSRVWTLTLDAMAMARVGAQLSALDVFLVPRETGTLGTARLDPRAAKQLDQIDGLVGSTALTGHHHDIEMATMPPPYAPRGEEPSTRDERSVPQPGAAAPAGRDTAAQDQPVPAYSPPADEHATRAAGGESGATGGRDDANDMAISHAASSKSQGAVLPAVTSLEAVAVGDRGLITRRMWRGANKPLPARPAEQ</sequence>
<feature type="transmembrane region" description="Helical" evidence="2">
    <location>
        <begin position="124"/>
        <end position="142"/>
    </location>
</feature>
<proteinExistence type="predicted"/>
<evidence type="ECO:0000313" key="4">
    <source>
        <dbReference type="Proteomes" id="UP001600888"/>
    </source>
</evidence>
<gene>
    <name evidence="3" type="ORF">FJTKL_13211</name>
</gene>
<protein>
    <submittedName>
        <fullName evidence="3">Uncharacterized protein</fullName>
    </submittedName>
</protein>
<evidence type="ECO:0000256" key="2">
    <source>
        <dbReference type="SAM" id="Phobius"/>
    </source>
</evidence>
<dbReference type="Proteomes" id="UP001600888">
    <property type="component" value="Unassembled WGS sequence"/>
</dbReference>